<evidence type="ECO:0000313" key="3">
    <source>
        <dbReference type="Proteomes" id="UP000027456"/>
    </source>
</evidence>
<reference evidence="2 3" key="1">
    <citation type="submission" date="2013-12" db="EMBL/GenBank/DDBJ databases">
        <authorList>
            <person name="Cubeta M."/>
            <person name="Pakala S."/>
            <person name="Fedorova N."/>
            <person name="Thomas E."/>
            <person name="Dean R."/>
            <person name="Jabaji S."/>
            <person name="Neate S."/>
            <person name="Toda T."/>
            <person name="Tavantzis S."/>
            <person name="Vilgalys R."/>
            <person name="Bharathan N."/>
            <person name="Pakala S."/>
            <person name="Losada L.S."/>
            <person name="Zafar N."/>
            <person name="Nierman W."/>
        </authorList>
    </citation>
    <scope>NUCLEOTIDE SEQUENCE [LARGE SCALE GENOMIC DNA]</scope>
    <source>
        <strain evidence="2 3">123E</strain>
    </source>
</reference>
<organism evidence="2 3">
    <name type="scientific">Rhizoctonia solani 123E</name>
    <dbReference type="NCBI Taxonomy" id="1423351"/>
    <lineage>
        <taxon>Eukaryota</taxon>
        <taxon>Fungi</taxon>
        <taxon>Dikarya</taxon>
        <taxon>Basidiomycota</taxon>
        <taxon>Agaricomycotina</taxon>
        <taxon>Agaricomycetes</taxon>
        <taxon>Cantharellales</taxon>
        <taxon>Ceratobasidiaceae</taxon>
        <taxon>Rhizoctonia</taxon>
    </lineage>
</organism>
<feature type="region of interest" description="Disordered" evidence="1">
    <location>
        <begin position="1"/>
        <end position="31"/>
    </location>
</feature>
<evidence type="ECO:0000256" key="1">
    <source>
        <dbReference type="SAM" id="MobiDB-lite"/>
    </source>
</evidence>
<dbReference type="HOGENOM" id="CLU_1272886_0_0_1"/>
<feature type="compositionally biased region" description="Polar residues" evidence="1">
    <location>
        <begin position="16"/>
        <end position="28"/>
    </location>
</feature>
<protein>
    <submittedName>
        <fullName evidence="2">Uncharacterized protein</fullName>
    </submittedName>
</protein>
<gene>
    <name evidence="2" type="ORF">V565_198640</name>
</gene>
<dbReference type="EMBL" id="AZST01001101">
    <property type="protein sequence ID" value="KEP46442.1"/>
    <property type="molecule type" value="Genomic_DNA"/>
</dbReference>
<dbReference type="Proteomes" id="UP000027456">
    <property type="component" value="Unassembled WGS sequence"/>
</dbReference>
<name>A0A074S8S3_9AGAM</name>
<sequence>MHLIRNATPGPLPANEGTQVTRSTSNVAPSEDQTHVDLVSGYLVCVIQHSTQLVATSARGRAPAPKKTHTTKSDRMRLDTMGRYELAEACLSLHNLEDDYRPHKVSGFPFRMWWTGYSGGKATTATVETDAEYELLLAQLRASKKNVKDITVFVSFDTDEMDAFRHLRKRPAPSDLDEHTAVGTKVSTLVDILGTTISPWHVRARYHALPTWMLRYT</sequence>
<dbReference type="OrthoDB" id="3261928at2759"/>
<dbReference type="AlphaFoldDB" id="A0A074S8S3"/>
<evidence type="ECO:0000313" key="2">
    <source>
        <dbReference type="EMBL" id="KEP46442.1"/>
    </source>
</evidence>
<keyword evidence="3" id="KW-1185">Reference proteome</keyword>
<accession>A0A074S8S3</accession>
<proteinExistence type="predicted"/>
<comment type="caution">
    <text evidence="2">The sequence shown here is derived from an EMBL/GenBank/DDBJ whole genome shotgun (WGS) entry which is preliminary data.</text>
</comment>